<protein>
    <submittedName>
        <fullName evidence="3">Formiminoglutamate deiminase</fullName>
    </submittedName>
</protein>
<dbReference type="Gene3D" id="3.20.20.140">
    <property type="entry name" value="Metal-dependent hydrolases"/>
    <property type="match status" value="1"/>
</dbReference>
<evidence type="ECO:0000256" key="1">
    <source>
        <dbReference type="ARBA" id="ARBA00022801"/>
    </source>
</evidence>
<reference evidence="3" key="1">
    <citation type="submission" date="2015-08" db="EMBL/GenBank/DDBJ databases">
        <authorList>
            <person name="Babu N.S."/>
            <person name="Beckwith C.J."/>
            <person name="Beseler K.G."/>
            <person name="Brison A."/>
            <person name="Carone J.V."/>
            <person name="Caskin T.P."/>
            <person name="Diamond M."/>
            <person name="Durham M.E."/>
            <person name="Foxe J.M."/>
            <person name="Go M."/>
            <person name="Henderson B.A."/>
            <person name="Jones I.B."/>
            <person name="McGettigan J.A."/>
            <person name="Micheletti S.J."/>
            <person name="Nasrallah M.E."/>
            <person name="Ortiz D."/>
            <person name="Piller C.R."/>
            <person name="Privatt S.R."/>
            <person name="Schneider S.L."/>
            <person name="Sharp S."/>
            <person name="Smith T.C."/>
            <person name="Stanton J.D."/>
            <person name="Ullery H.E."/>
            <person name="Wilson R.J."/>
            <person name="Serrano M.G."/>
            <person name="Buck G."/>
            <person name="Lee V."/>
            <person name="Wang Y."/>
            <person name="Carvalho R."/>
            <person name="Voegtly L."/>
            <person name="Shi R."/>
            <person name="Duckworth R."/>
            <person name="Johnson A."/>
            <person name="Loviza R."/>
            <person name="Walstead R."/>
            <person name="Shah Z."/>
            <person name="Kiflezghi M."/>
            <person name="Wade K."/>
            <person name="Ball S.L."/>
            <person name="Bradley K.W."/>
            <person name="Asai D.J."/>
            <person name="Bowman C.A."/>
            <person name="Russell D.A."/>
            <person name="Pope W.H."/>
            <person name="Jacobs-Sera D."/>
            <person name="Hendrix R.W."/>
            <person name="Hatfull G.F."/>
        </authorList>
    </citation>
    <scope>NUCLEOTIDE SEQUENCE</scope>
</reference>
<dbReference type="SUPFAM" id="SSF51556">
    <property type="entry name" value="Metallo-dependent hydrolases"/>
    <property type="match status" value="1"/>
</dbReference>
<dbReference type="InterPro" id="IPR032466">
    <property type="entry name" value="Metal_Hydrolase"/>
</dbReference>
<evidence type="ECO:0000259" key="2">
    <source>
        <dbReference type="Pfam" id="PF01979"/>
    </source>
</evidence>
<dbReference type="Gene3D" id="2.30.40.10">
    <property type="entry name" value="Urease, subunit C, domain 1"/>
    <property type="match status" value="2"/>
</dbReference>
<dbReference type="InterPro" id="IPR006680">
    <property type="entry name" value="Amidohydro-rel"/>
</dbReference>
<dbReference type="Pfam" id="PF01979">
    <property type="entry name" value="Amidohydro_1"/>
    <property type="match status" value="1"/>
</dbReference>
<keyword evidence="1" id="KW-0378">Hydrolase</keyword>
<name>A0A2P2BZT0_9ZZZZ</name>
<dbReference type="InterPro" id="IPR050287">
    <property type="entry name" value="MTA/SAH_deaminase"/>
</dbReference>
<sequence length="453" mass="48528">MTAYLLERALLPSGVADDVLVTVDAGVFTSVQESPDIRGNWRLSGVATPDNRGNPRISGETCSVPGLTIPGLANCHSHAFHRALRGRTQRERGTFWTWREQMYAVAARLTPDTYFELALATYREMVATGITSVGEFHYLHHQPDGQPYDDPNVLGRALIEAAKLAGLRITLLDTCYLAAGIGQPPEGVQRRFDDGSGDAWAARVQGLTEQPHARIGSAIHSVRAVPRDAIATVAAQRGPLHVHLSEQRAENDQCLAAYGLTPTELLEAEGALGERTSVVHATHLTDTDIATLGAARAFACFCPTTERDLGDGVGPSRRLHEAGSRLTLGSDSHAVIDLFEEMRAVELDERLATEQRGHWSARELLQAATTTGQASLGWPDAGSIAVGQRADLVTLDTSSLRTAGTGRDENTAVFAAAAGDITQVVVDGRVVLRQGDGEQIGRQLDAAIGKVWA</sequence>
<dbReference type="PANTHER" id="PTHR43794:SF11">
    <property type="entry name" value="AMIDOHYDROLASE-RELATED DOMAIN-CONTAINING PROTEIN"/>
    <property type="match status" value="1"/>
</dbReference>
<organism evidence="3">
    <name type="scientific">metagenome</name>
    <dbReference type="NCBI Taxonomy" id="256318"/>
    <lineage>
        <taxon>unclassified sequences</taxon>
        <taxon>metagenomes</taxon>
    </lineage>
</organism>
<dbReference type="GO" id="GO:0016810">
    <property type="term" value="F:hydrolase activity, acting on carbon-nitrogen (but not peptide) bonds"/>
    <property type="evidence" value="ECO:0007669"/>
    <property type="project" value="InterPro"/>
</dbReference>
<dbReference type="InterPro" id="IPR010252">
    <property type="entry name" value="HutF"/>
</dbReference>
<gene>
    <name evidence="3" type="ORF">NOCA2240052</name>
</gene>
<evidence type="ECO:0000313" key="3">
    <source>
        <dbReference type="EMBL" id="CUR55280.1"/>
    </source>
</evidence>
<dbReference type="AlphaFoldDB" id="A0A2P2BZT0"/>
<accession>A0A2P2BZT0</accession>
<dbReference type="NCBIfam" id="NF006681">
    <property type="entry name" value="PRK09229.1-2"/>
    <property type="match status" value="1"/>
</dbReference>
<proteinExistence type="predicted"/>
<dbReference type="SUPFAM" id="SSF51338">
    <property type="entry name" value="Composite domain of metallo-dependent hydrolases"/>
    <property type="match status" value="1"/>
</dbReference>
<dbReference type="PANTHER" id="PTHR43794">
    <property type="entry name" value="AMINOHYDROLASE SSNA-RELATED"/>
    <property type="match status" value="1"/>
</dbReference>
<dbReference type="EMBL" id="CZKA01000017">
    <property type="protein sequence ID" value="CUR55280.1"/>
    <property type="molecule type" value="Genomic_DNA"/>
</dbReference>
<dbReference type="NCBIfam" id="TIGR02022">
    <property type="entry name" value="hutF"/>
    <property type="match status" value="1"/>
</dbReference>
<dbReference type="InterPro" id="IPR011059">
    <property type="entry name" value="Metal-dep_hydrolase_composite"/>
</dbReference>
<feature type="domain" description="Amidohydrolase-related" evidence="2">
    <location>
        <begin position="69"/>
        <end position="431"/>
    </location>
</feature>